<dbReference type="Proteomes" id="UP000001745">
    <property type="component" value="Unassembled WGS sequence"/>
</dbReference>
<accession>B8M2V1</accession>
<dbReference type="Gene3D" id="3.40.640.10">
    <property type="entry name" value="Type I PLP-dependent aspartate aminotransferase-like (Major domain)"/>
    <property type="match status" value="1"/>
</dbReference>
<dbReference type="STRING" id="441959.B8M2V1"/>
<dbReference type="RefSeq" id="XP_002479169.1">
    <property type="nucleotide sequence ID" value="XM_002479124.1"/>
</dbReference>
<dbReference type="EMBL" id="EQ962653">
    <property type="protein sequence ID" value="EED22206.1"/>
    <property type="molecule type" value="Genomic_DNA"/>
</dbReference>
<evidence type="ECO:0000313" key="2">
    <source>
        <dbReference type="Proteomes" id="UP000001745"/>
    </source>
</evidence>
<dbReference type="InParanoid" id="B8M2V1"/>
<proteinExistence type="predicted"/>
<keyword evidence="2" id="KW-1185">Reference proteome</keyword>
<dbReference type="AlphaFoldDB" id="B8M2V1"/>
<name>B8M2V1_TALSN</name>
<organism evidence="1 2">
    <name type="scientific">Talaromyces stipitatus (strain ATCC 10500 / CBS 375.48 / QM 6759 / NRRL 1006)</name>
    <name type="common">Penicillium stipitatum</name>
    <dbReference type="NCBI Taxonomy" id="441959"/>
    <lineage>
        <taxon>Eukaryota</taxon>
        <taxon>Fungi</taxon>
        <taxon>Dikarya</taxon>
        <taxon>Ascomycota</taxon>
        <taxon>Pezizomycotina</taxon>
        <taxon>Eurotiomycetes</taxon>
        <taxon>Eurotiomycetidae</taxon>
        <taxon>Eurotiales</taxon>
        <taxon>Trichocomaceae</taxon>
        <taxon>Talaromyces</taxon>
        <taxon>Talaromyces sect. Talaromyces</taxon>
    </lineage>
</organism>
<dbReference type="VEuPathDB" id="FungiDB:TSTA_094520"/>
<reference evidence="2" key="1">
    <citation type="journal article" date="2015" name="Genome Announc.">
        <title>Genome sequence of the AIDS-associated pathogen Penicillium marneffei (ATCC18224) and its near taxonomic relative Talaromyces stipitatus (ATCC10500).</title>
        <authorList>
            <person name="Nierman W.C."/>
            <person name="Fedorova-Abrams N.D."/>
            <person name="Andrianopoulos A."/>
        </authorList>
    </citation>
    <scope>NUCLEOTIDE SEQUENCE [LARGE SCALE GENOMIC DNA]</scope>
    <source>
        <strain evidence="2">ATCC 10500 / CBS 375.48 / QM 6759 / NRRL 1006</strain>
    </source>
</reference>
<dbReference type="GeneID" id="8103780"/>
<sequence length="128" mass="14014">MRRARGIQTACEAAGVRRVHVLCNMDHPSIMKAASLTGLGRGAVKQRGLLDIARVQKELEESDCASIVSVSVGEHLECLLMFFPTPREGRKTIRCAIANWAADGQEDLAIVTDVLGSVAKRWDKKSRL</sequence>
<gene>
    <name evidence="1" type="ORF">TSTA_094520</name>
</gene>
<protein>
    <submittedName>
        <fullName evidence="1">Uncharacterized protein</fullName>
    </submittedName>
</protein>
<dbReference type="HOGENOM" id="CLU_1961056_0_0_1"/>
<dbReference type="InterPro" id="IPR015421">
    <property type="entry name" value="PyrdxlP-dep_Trfase_major"/>
</dbReference>
<dbReference type="PhylomeDB" id="B8M2V1"/>
<evidence type="ECO:0000313" key="1">
    <source>
        <dbReference type="EMBL" id="EED22206.1"/>
    </source>
</evidence>